<comment type="similarity">
    <text evidence="2 6">Belongs to the ELP1/IKA1 family.</text>
</comment>
<evidence type="ECO:0000256" key="2">
    <source>
        <dbReference type="ARBA" id="ARBA00006086"/>
    </source>
</evidence>
<evidence type="ECO:0000256" key="6">
    <source>
        <dbReference type="PIRNR" id="PIRNR017233"/>
    </source>
</evidence>
<keyword evidence="4" id="KW-0819">tRNA processing</keyword>
<evidence type="ECO:0000256" key="3">
    <source>
        <dbReference type="ARBA" id="ARBA00022490"/>
    </source>
</evidence>
<comment type="pathway">
    <text evidence="1">tRNA modification; 5-methoxycarbonylmethyl-2-thiouridine-tRNA biosynthesis.</text>
</comment>
<dbReference type="Proteomes" id="UP000183832">
    <property type="component" value="Unassembled WGS sequence"/>
</dbReference>
<proteinExistence type="inferred from homology"/>
<organism evidence="13 14">
    <name type="scientific">Clunio marinus</name>
    <dbReference type="NCBI Taxonomy" id="568069"/>
    <lineage>
        <taxon>Eukaryota</taxon>
        <taxon>Metazoa</taxon>
        <taxon>Ecdysozoa</taxon>
        <taxon>Arthropoda</taxon>
        <taxon>Hexapoda</taxon>
        <taxon>Insecta</taxon>
        <taxon>Pterygota</taxon>
        <taxon>Neoptera</taxon>
        <taxon>Endopterygota</taxon>
        <taxon>Diptera</taxon>
        <taxon>Nematocera</taxon>
        <taxon>Chironomoidea</taxon>
        <taxon>Chironomidae</taxon>
        <taxon>Clunio</taxon>
    </lineage>
</organism>
<feature type="region of interest" description="Disordered" evidence="7">
    <location>
        <begin position="1099"/>
        <end position="1125"/>
    </location>
</feature>
<evidence type="ECO:0000313" key="13">
    <source>
        <dbReference type="EMBL" id="CRL07533.1"/>
    </source>
</evidence>
<evidence type="ECO:0000259" key="12">
    <source>
        <dbReference type="Pfam" id="PF23936"/>
    </source>
</evidence>
<evidence type="ECO:0000259" key="10">
    <source>
        <dbReference type="Pfam" id="PF23878"/>
    </source>
</evidence>
<dbReference type="InterPro" id="IPR056165">
    <property type="entry name" value="Beta-prop_ELP1_2nd"/>
</dbReference>
<reference evidence="13 14" key="1">
    <citation type="submission" date="2015-04" db="EMBL/GenBank/DDBJ databases">
        <authorList>
            <person name="Syromyatnikov M.Y."/>
            <person name="Popov V.N."/>
        </authorList>
    </citation>
    <scope>NUCLEOTIDE SEQUENCE [LARGE SCALE GENOMIC DNA]</scope>
</reference>
<dbReference type="InterPro" id="IPR056167">
    <property type="entry name" value="A-sol_ELP1"/>
</dbReference>
<dbReference type="EMBL" id="CVRI01000072">
    <property type="protein sequence ID" value="CRL07533.1"/>
    <property type="molecule type" value="Genomic_DNA"/>
</dbReference>
<evidence type="ECO:0000259" key="11">
    <source>
        <dbReference type="Pfam" id="PF23925"/>
    </source>
</evidence>
<evidence type="ECO:0000259" key="8">
    <source>
        <dbReference type="Pfam" id="PF04762"/>
    </source>
</evidence>
<dbReference type="GO" id="GO:0005634">
    <property type="term" value="C:nucleus"/>
    <property type="evidence" value="ECO:0007669"/>
    <property type="project" value="UniProtKB-SubCell"/>
</dbReference>
<feature type="compositionally biased region" description="Low complexity" evidence="7">
    <location>
        <begin position="1099"/>
        <end position="1110"/>
    </location>
</feature>
<feature type="domain" description="ELP1 first N-terminal beta-propeller" evidence="8">
    <location>
        <begin position="28"/>
        <end position="321"/>
    </location>
</feature>
<dbReference type="AlphaFoldDB" id="A0A1J1J548"/>
<accession>A0A1J1J548</accession>
<dbReference type="InterPro" id="IPR006849">
    <property type="entry name" value="Elp1"/>
</dbReference>
<dbReference type="Pfam" id="PF23878">
    <property type="entry name" value="TPR_ELP1"/>
    <property type="match status" value="1"/>
</dbReference>
<comment type="subcellular location">
    <subcellularLocation>
        <location evidence="6">Cytoplasm</location>
    </subcellularLocation>
    <subcellularLocation>
        <location evidence="6">Nucleus</location>
    </subcellularLocation>
</comment>
<dbReference type="InterPro" id="IPR056166">
    <property type="entry name" value="TPR_ELP1"/>
</dbReference>
<feature type="domain" description="ELP1 N-terminal second beta-propeller" evidence="9">
    <location>
        <begin position="370"/>
        <end position="627"/>
    </location>
</feature>
<dbReference type="SUPFAM" id="SSF82171">
    <property type="entry name" value="DPP6 N-terminal domain-like"/>
    <property type="match status" value="1"/>
</dbReference>
<dbReference type="InterPro" id="IPR056169">
    <property type="entry name" value="HB_ELP1"/>
</dbReference>
<dbReference type="Gene3D" id="2.130.10.10">
    <property type="entry name" value="YVTN repeat-like/Quinoprotein amine dehydrogenase"/>
    <property type="match status" value="1"/>
</dbReference>
<dbReference type="Pfam" id="PF23936">
    <property type="entry name" value="HB_ELP1"/>
    <property type="match status" value="1"/>
</dbReference>
<dbReference type="OrthoDB" id="40048at2759"/>
<keyword evidence="3 6" id="KW-0963">Cytoplasm</keyword>
<dbReference type="Pfam" id="PF04762">
    <property type="entry name" value="Beta-prop_ELP1_1st"/>
    <property type="match status" value="1"/>
</dbReference>
<dbReference type="Pfam" id="PF23925">
    <property type="entry name" value="A-sol_ELP1"/>
    <property type="match status" value="1"/>
</dbReference>
<dbReference type="UniPathway" id="UPA00988"/>
<feature type="domain" description="ELP1 alpha-solenoid" evidence="11">
    <location>
        <begin position="651"/>
        <end position="852"/>
    </location>
</feature>
<evidence type="ECO:0000256" key="1">
    <source>
        <dbReference type="ARBA" id="ARBA00005043"/>
    </source>
</evidence>
<feature type="domain" description="ELP1 three-helical bundle" evidence="12">
    <location>
        <begin position="1038"/>
        <end position="1197"/>
    </location>
</feature>
<sequence length="1256" mass="146026">MKNLTLKYHYSKRYKEHECKLMTQHAFNENISFVYDGNNKSVNLYDHHSCEVKELFNYDGIIAMEYVQLNDCLCLATDEGEIVQYNFTTNDYEVVGMIQDGIETMSWSPDQELVVFVTKSCNVILMFSTFDVLVESSLHEKAAKEFITVGWGKKETQFHGSVGKDARKKQEINIEMNEDLDKTISCCWRGDGEYFAVNYVGENGRMFKVYTKEGVPTYTSEVCAKLQVPIAWKPSGLWIAKPEIHPNKYSITLFERNGLKHNELILPFTHEDEHVVNLSWSQDSDIFLIETLRNDNIRVLYFYTICNYHWYLKHTIEFNCQVAYNWSQNFIEPKKLFIMTNKGEFQVLKFDFIVNHSKGRSESDESIVAVIDGHKLLLTNFRSQMVPPPMASLEIVIDSPVNVVDFLQYPDENYDSNSFFTMDLKNKVKIYRCVFDNVINGKRLNSIEEVKEFKIEIKECGTLTTGLWLNESFMLFTKEFKMYLFSLDSHSIVEEVVMEKVINNMIGLDDRTFILQLCDGSLIELSLTNEHQLTINDEHMEKLPEFCESIEATRINDKVAVFGLKNNKKKLYWNSKELATEVTSFKISIDDDYLMYTTIGELKFLKIKHDEMELVDSRKVERGSKIIQQVKNKSQIIFQLPRGNLETISPRILSLKIIKCHLKQKEYKQAFDLLRKERINLNLLIDLNPQQFLDDLVLFVKAIDNIQWLNLFLTELKDEDVTATMYKFCEISNIDKEFDVNNFTMTNKVSYLCDKMLEIFQQIDAKKYLLPSITCYVKNQQIENALQLIWEMKKSGKADEDADNAVKYLLYLIDINVLYNLALGMYDYQLVLFVAQKSQKDPKEYVPFLNELNKLPTSYAKYKIDCHLKRFPKAIKHIANLCNGDDDEKFIECLELIKKHQLYSSAIEAFNDKPDCYKKICILYADHLRIKGKILESSLLYERGGDNQQALAGARNVLDWQRCIVLAIKSGYSATELNELSLKLSNALSDSGRHKEASDLVRRYMPNDVVALVKLLIKGRFYSDAIIEITSSGDNKMFEDIVIPQLSSHLSEAVKMVNDDKQLYIEQKNRLLNVRAEKIRRLQDPIGDDDEMFSDTTSMMSSSINSQSSKRTFKSSKNKRKHERKLTNLKEGNKFEDVALVDSLWKLVHKIISLENQNVIKDLIKNAVVLSLDNEASLLQKSFKELLLLLKTTMNEIWIPEMLSAGKYPETEDDMLQYNLDNSMTNKMCYELIKPEQRFKPRLNVIEFELELCKKN</sequence>
<keyword evidence="6" id="KW-0539">Nucleus</keyword>
<dbReference type="GO" id="GO:0002926">
    <property type="term" value="P:tRNA wobble base 5-methoxycarbonylmethyl-2-thiouridinylation"/>
    <property type="evidence" value="ECO:0007669"/>
    <property type="project" value="TreeGrafter"/>
</dbReference>
<gene>
    <name evidence="13" type="ORF">CLUMA_CG020498</name>
</gene>
<keyword evidence="14" id="KW-1185">Reference proteome</keyword>
<dbReference type="InterPro" id="IPR015943">
    <property type="entry name" value="WD40/YVTN_repeat-like_dom_sf"/>
</dbReference>
<evidence type="ECO:0000256" key="4">
    <source>
        <dbReference type="ARBA" id="ARBA00022694"/>
    </source>
</evidence>
<dbReference type="InterPro" id="IPR056164">
    <property type="entry name" value="Beta-prop_ELP1_1st"/>
</dbReference>
<feature type="compositionally biased region" description="Basic residues" evidence="7">
    <location>
        <begin position="1111"/>
        <end position="1124"/>
    </location>
</feature>
<dbReference type="GO" id="GO:0000049">
    <property type="term" value="F:tRNA binding"/>
    <property type="evidence" value="ECO:0007669"/>
    <property type="project" value="TreeGrafter"/>
</dbReference>
<dbReference type="PIRSF" id="PIRSF017233">
    <property type="entry name" value="IKAP"/>
    <property type="match status" value="1"/>
</dbReference>
<dbReference type="Pfam" id="PF23797">
    <property type="entry name" value="Beta-prop_ELP1_2nd"/>
    <property type="match status" value="1"/>
</dbReference>
<dbReference type="PANTHER" id="PTHR12747:SF0">
    <property type="entry name" value="ELONGATOR COMPLEX PROTEIN 1"/>
    <property type="match status" value="1"/>
</dbReference>
<evidence type="ECO:0000259" key="9">
    <source>
        <dbReference type="Pfam" id="PF23797"/>
    </source>
</evidence>
<evidence type="ECO:0000313" key="14">
    <source>
        <dbReference type="Proteomes" id="UP000183832"/>
    </source>
</evidence>
<name>A0A1J1J548_9DIPT</name>
<feature type="domain" description="ELP1 TPR" evidence="10">
    <location>
        <begin position="859"/>
        <end position="1025"/>
    </location>
</feature>
<dbReference type="PANTHER" id="PTHR12747">
    <property type="entry name" value="ELONGATOR COMPLEX PROTEIN 1"/>
    <property type="match status" value="1"/>
</dbReference>
<protein>
    <recommendedName>
        <fullName evidence="5 6">Elongator complex protein 1</fullName>
    </recommendedName>
</protein>
<comment type="function">
    <text evidence="6">Component of the elongator complex which is required for multiple tRNA modifications, including mcm5U (5-methoxycarbonylmethyl uridine), mcm5s2U (5-methoxycarbonylmethyl-2-thiouridine), and ncm5U (5-carbamoylmethyl uridine). The elongator complex catalyzes formation of carboxymethyluridine in the wobble base at position 34 in tRNAs.</text>
</comment>
<dbReference type="STRING" id="568069.A0A1J1J548"/>
<dbReference type="GO" id="GO:0005829">
    <property type="term" value="C:cytosol"/>
    <property type="evidence" value="ECO:0007669"/>
    <property type="project" value="TreeGrafter"/>
</dbReference>
<evidence type="ECO:0000256" key="7">
    <source>
        <dbReference type="SAM" id="MobiDB-lite"/>
    </source>
</evidence>
<dbReference type="GO" id="GO:0033588">
    <property type="term" value="C:elongator holoenzyme complex"/>
    <property type="evidence" value="ECO:0007669"/>
    <property type="project" value="InterPro"/>
</dbReference>
<evidence type="ECO:0000256" key="5">
    <source>
        <dbReference type="ARBA" id="ARBA00029535"/>
    </source>
</evidence>